<protein>
    <recommendedName>
        <fullName evidence="3">Mobilization protein</fullName>
    </recommendedName>
</protein>
<evidence type="ECO:0000313" key="2">
    <source>
        <dbReference type="Proteomes" id="UP000018874"/>
    </source>
</evidence>
<name>W2CU17_9BACT</name>
<dbReference type="Pfam" id="PF19514">
    <property type="entry name" value="MobC_2"/>
    <property type="match status" value="1"/>
</dbReference>
<comment type="caution">
    <text evidence="1">The sequence shown here is derived from an EMBL/GenBank/DDBJ whole genome shotgun (WGS) entry which is preliminary data.</text>
</comment>
<gene>
    <name evidence="1" type="ORF">T231_03550</name>
</gene>
<organism evidence="1 2">
    <name type="scientific">Tannerella sp. oral taxon BU063 isolate Cell 6/7/9</name>
    <dbReference type="NCBI Taxonomy" id="1411021"/>
    <lineage>
        <taxon>Bacteria</taxon>
        <taxon>Pseudomonadati</taxon>
        <taxon>Bacteroidota</taxon>
        <taxon>Bacteroidia</taxon>
        <taxon>Bacteroidales</taxon>
        <taxon>Tannerellaceae</taxon>
        <taxon>Tannerella</taxon>
    </lineage>
</organism>
<dbReference type="InterPro" id="IPR045788">
    <property type="entry name" value="MobC_2"/>
</dbReference>
<dbReference type="PATRIC" id="fig|1411021.3.peg.248"/>
<dbReference type="Proteomes" id="UP000018874">
    <property type="component" value="Unassembled WGS sequence"/>
</dbReference>
<evidence type="ECO:0008006" key="3">
    <source>
        <dbReference type="Google" id="ProtNLM"/>
    </source>
</evidence>
<sequence>RTKTEYIRARILDEHFRVVTVDKSREDFVRRLTEFTAALNKIGVLYNQAVRAINAYHSVATAKRMLGKLETIPKFSSDCNSKPCN</sequence>
<reference evidence="1 2" key="1">
    <citation type="submission" date="2013-11" db="EMBL/GenBank/DDBJ databases">
        <title>Single cell genomics of uncultured Tannerella BU063 (oral taxon 286).</title>
        <authorList>
            <person name="Beall C.J."/>
            <person name="Campbell A.G."/>
            <person name="Griffen A.L."/>
            <person name="Podar M."/>
            <person name="Leys E.J."/>
        </authorList>
    </citation>
    <scope>NUCLEOTIDE SEQUENCE [LARGE SCALE GENOMIC DNA]</scope>
    <source>
        <strain evidence="1">Cell 6/7/9</strain>
    </source>
</reference>
<dbReference type="AlphaFoldDB" id="W2CU17"/>
<accession>W2CU17</accession>
<feature type="non-terminal residue" evidence="1">
    <location>
        <position position="1"/>
    </location>
</feature>
<dbReference type="EMBL" id="AYYD01000637">
    <property type="protein sequence ID" value="ETK10694.1"/>
    <property type="molecule type" value="Genomic_DNA"/>
</dbReference>
<proteinExistence type="predicted"/>
<keyword evidence="2" id="KW-1185">Reference proteome</keyword>
<evidence type="ECO:0000313" key="1">
    <source>
        <dbReference type="EMBL" id="ETK10694.1"/>
    </source>
</evidence>